<comment type="subunit">
    <text evidence="2 4">Homodimer.</text>
</comment>
<evidence type="ECO:0000313" key="6">
    <source>
        <dbReference type="Proteomes" id="UP000001514"/>
    </source>
</evidence>
<dbReference type="OMA" id="TIIFDNM"/>
<reference evidence="5 6" key="1">
    <citation type="journal article" date="2011" name="Science">
        <title>The Selaginella genome identifies genetic changes associated with the evolution of vascular plants.</title>
        <authorList>
            <person name="Banks J.A."/>
            <person name="Nishiyama T."/>
            <person name="Hasebe M."/>
            <person name="Bowman J.L."/>
            <person name="Gribskov M."/>
            <person name="dePamphilis C."/>
            <person name="Albert V.A."/>
            <person name="Aono N."/>
            <person name="Aoyama T."/>
            <person name="Ambrose B.A."/>
            <person name="Ashton N.W."/>
            <person name="Axtell M.J."/>
            <person name="Barker E."/>
            <person name="Barker M.S."/>
            <person name="Bennetzen J.L."/>
            <person name="Bonawitz N.D."/>
            <person name="Chapple C."/>
            <person name="Cheng C."/>
            <person name="Correa L.G."/>
            <person name="Dacre M."/>
            <person name="DeBarry J."/>
            <person name="Dreyer I."/>
            <person name="Elias M."/>
            <person name="Engstrom E.M."/>
            <person name="Estelle M."/>
            <person name="Feng L."/>
            <person name="Finet C."/>
            <person name="Floyd S.K."/>
            <person name="Frommer W.B."/>
            <person name="Fujita T."/>
            <person name="Gramzow L."/>
            <person name="Gutensohn M."/>
            <person name="Harholt J."/>
            <person name="Hattori M."/>
            <person name="Heyl A."/>
            <person name="Hirai T."/>
            <person name="Hiwatashi Y."/>
            <person name="Ishikawa M."/>
            <person name="Iwata M."/>
            <person name="Karol K.G."/>
            <person name="Koehler B."/>
            <person name="Kolukisaoglu U."/>
            <person name="Kubo M."/>
            <person name="Kurata T."/>
            <person name="Lalonde S."/>
            <person name="Li K."/>
            <person name="Li Y."/>
            <person name="Litt A."/>
            <person name="Lyons E."/>
            <person name="Manning G."/>
            <person name="Maruyama T."/>
            <person name="Michael T.P."/>
            <person name="Mikami K."/>
            <person name="Miyazaki S."/>
            <person name="Morinaga S."/>
            <person name="Murata T."/>
            <person name="Mueller-Roeber B."/>
            <person name="Nelson D.R."/>
            <person name="Obara M."/>
            <person name="Oguri Y."/>
            <person name="Olmstead R.G."/>
            <person name="Onodera N."/>
            <person name="Petersen B.L."/>
            <person name="Pils B."/>
            <person name="Prigge M."/>
            <person name="Rensing S.A."/>
            <person name="Riano-Pachon D.M."/>
            <person name="Roberts A.W."/>
            <person name="Sato Y."/>
            <person name="Scheller H.V."/>
            <person name="Schulz B."/>
            <person name="Schulz C."/>
            <person name="Shakirov E.V."/>
            <person name="Shibagaki N."/>
            <person name="Shinohara N."/>
            <person name="Shippen D.E."/>
            <person name="Soerensen I."/>
            <person name="Sotooka R."/>
            <person name="Sugimoto N."/>
            <person name="Sugita M."/>
            <person name="Sumikawa N."/>
            <person name="Tanurdzic M."/>
            <person name="Theissen G."/>
            <person name="Ulvskov P."/>
            <person name="Wakazuki S."/>
            <person name="Weng J.K."/>
            <person name="Willats W.W."/>
            <person name="Wipf D."/>
            <person name="Wolf P.G."/>
            <person name="Yang L."/>
            <person name="Zimmer A.D."/>
            <person name="Zhu Q."/>
            <person name="Mitros T."/>
            <person name="Hellsten U."/>
            <person name="Loque D."/>
            <person name="Otillar R."/>
            <person name="Salamov A."/>
            <person name="Schmutz J."/>
            <person name="Shapiro H."/>
            <person name="Lindquist E."/>
            <person name="Lucas S."/>
            <person name="Rokhsar D."/>
            <person name="Grigoriev I.V."/>
        </authorList>
    </citation>
    <scope>NUCLEOTIDE SEQUENCE [LARGE SCALE GENOMIC DNA]</scope>
</reference>
<feature type="chain" id="PRO_5008192311" description="Dirigent protein" evidence="4">
    <location>
        <begin position="21"/>
        <end position="177"/>
    </location>
</feature>
<dbReference type="AlphaFoldDB" id="D8TCP8"/>
<organism evidence="6">
    <name type="scientific">Selaginella moellendorffii</name>
    <name type="common">Spikemoss</name>
    <dbReference type="NCBI Taxonomy" id="88036"/>
    <lineage>
        <taxon>Eukaryota</taxon>
        <taxon>Viridiplantae</taxon>
        <taxon>Streptophyta</taxon>
        <taxon>Embryophyta</taxon>
        <taxon>Tracheophyta</taxon>
        <taxon>Lycopodiopsida</taxon>
        <taxon>Selaginellales</taxon>
        <taxon>Selaginellaceae</taxon>
        <taxon>Selaginella</taxon>
    </lineage>
</organism>
<comment type="similarity">
    <text evidence="1 4">Belongs to the plant dirigent protein family.</text>
</comment>
<dbReference type="InterPro" id="IPR004265">
    <property type="entry name" value="Dirigent"/>
</dbReference>
<dbReference type="HOGENOM" id="CLU_087111_2_0_1"/>
<feature type="signal peptide" evidence="4">
    <location>
        <begin position="1"/>
        <end position="20"/>
    </location>
</feature>
<keyword evidence="3 4" id="KW-0964">Secreted</keyword>
<keyword evidence="4" id="KW-0732">Signal</keyword>
<keyword evidence="4" id="KW-0052">Apoplast</keyword>
<dbReference type="EMBL" id="GL377719">
    <property type="protein sequence ID" value="EFJ05539.1"/>
    <property type="molecule type" value="Genomic_DNA"/>
</dbReference>
<keyword evidence="6" id="KW-1185">Reference proteome</keyword>
<gene>
    <name evidence="5" type="ORF">SELMODRAFT_136995</name>
</gene>
<accession>D8TCP8</accession>
<evidence type="ECO:0000256" key="2">
    <source>
        <dbReference type="ARBA" id="ARBA00011738"/>
    </source>
</evidence>
<dbReference type="Pfam" id="PF03018">
    <property type="entry name" value="Dirigent"/>
    <property type="match status" value="1"/>
</dbReference>
<dbReference type="OrthoDB" id="1864232at2759"/>
<sequence>MAKLAVLATLLPAVLSAAAALSSSLTSPESFQAPSRVKFYMQDRQLIANSTGVVVAAQGGNLTLYGFGTLIVMDDPLTETPCNDSRLVGRGQGMYLVESRSDFHLLVSYSAFLETSSYKGSLVFHGSYKALQSPRELPVIAGTGDFRGVQGYAIVTTAVDHGLYVVLQVDCYLTQRM</sequence>
<evidence type="ECO:0000313" key="5">
    <source>
        <dbReference type="EMBL" id="EFJ05539.1"/>
    </source>
</evidence>
<name>D8TCP8_SELML</name>
<proteinExistence type="inferred from homology"/>
<evidence type="ECO:0000256" key="4">
    <source>
        <dbReference type="RuleBase" id="RU363099"/>
    </source>
</evidence>
<dbReference type="Proteomes" id="UP000001514">
    <property type="component" value="Unassembled WGS sequence"/>
</dbReference>
<evidence type="ECO:0000256" key="3">
    <source>
        <dbReference type="ARBA" id="ARBA00022525"/>
    </source>
</evidence>
<dbReference type="GO" id="GO:0048046">
    <property type="term" value="C:apoplast"/>
    <property type="evidence" value="ECO:0007669"/>
    <property type="project" value="UniProtKB-SubCell"/>
</dbReference>
<evidence type="ECO:0000256" key="1">
    <source>
        <dbReference type="ARBA" id="ARBA00010746"/>
    </source>
</evidence>
<comment type="function">
    <text evidence="4">Dirigent proteins impart stereoselectivity on the phenoxy radical-coupling reaction, yielding optically active lignans from two molecules of coniferyl alcohol in the biosynthesis of lignans, flavonolignans, and alkaloids and thus plays a central role in plant secondary metabolism.</text>
</comment>
<dbReference type="KEGG" id="smo:SELMODRAFT_136995"/>
<comment type="subcellular location">
    <subcellularLocation>
        <location evidence="4">Secreted</location>
        <location evidence="4">Extracellular space</location>
        <location evidence="4">Apoplast</location>
    </subcellularLocation>
</comment>
<dbReference type="GO" id="GO:0009699">
    <property type="term" value="P:phenylpropanoid biosynthetic process"/>
    <property type="evidence" value="ECO:0007669"/>
    <property type="project" value="UniProtKB-ARBA"/>
</dbReference>
<protein>
    <recommendedName>
        <fullName evidence="4">Dirigent protein</fullName>
    </recommendedName>
</protein>
<dbReference type="Gene3D" id="2.40.480.10">
    <property type="entry name" value="Allene oxide cyclase-like"/>
    <property type="match status" value="1"/>
</dbReference>
<dbReference type="InParanoid" id="D8TCP8"/>
<dbReference type="InterPro" id="IPR044859">
    <property type="entry name" value="Allene_oxi_cyc_Dirigent"/>
</dbReference>
<dbReference type="Gramene" id="EFJ05539">
    <property type="protein sequence ID" value="EFJ05539"/>
    <property type="gene ID" value="SELMODRAFT_136995"/>
</dbReference>
<dbReference type="PANTHER" id="PTHR21495">
    <property type="entry name" value="NUCLEOPORIN-RELATED"/>
    <property type="match status" value="1"/>
</dbReference>